<feature type="transmembrane region" description="Helical" evidence="8">
    <location>
        <begin position="397"/>
        <end position="414"/>
    </location>
</feature>
<feature type="transmembrane region" description="Helical" evidence="8">
    <location>
        <begin position="296"/>
        <end position="315"/>
    </location>
</feature>
<dbReference type="InterPro" id="IPR004638">
    <property type="entry name" value="EmrB-like"/>
</dbReference>
<evidence type="ECO:0000256" key="4">
    <source>
        <dbReference type="ARBA" id="ARBA00022692"/>
    </source>
</evidence>
<evidence type="ECO:0000256" key="6">
    <source>
        <dbReference type="ARBA" id="ARBA00023136"/>
    </source>
</evidence>
<feature type="domain" description="Major facilitator superfamily (MFS) profile" evidence="9">
    <location>
        <begin position="6"/>
        <end position="491"/>
    </location>
</feature>
<dbReference type="Pfam" id="PF07690">
    <property type="entry name" value="MFS_1"/>
    <property type="match status" value="1"/>
</dbReference>
<feature type="transmembrane region" description="Helical" evidence="8">
    <location>
        <begin position="97"/>
        <end position="118"/>
    </location>
</feature>
<feature type="transmembrane region" description="Helical" evidence="8">
    <location>
        <begin position="322"/>
        <end position="341"/>
    </location>
</feature>
<keyword evidence="6 8" id="KW-0472">Membrane</keyword>
<feature type="transmembrane region" description="Helical" evidence="8">
    <location>
        <begin position="48"/>
        <end position="64"/>
    </location>
</feature>
<keyword evidence="5 8" id="KW-1133">Transmembrane helix</keyword>
<accession>A0A3M9M3J8</accession>
<evidence type="ECO:0000256" key="7">
    <source>
        <dbReference type="SAM" id="MobiDB-lite"/>
    </source>
</evidence>
<evidence type="ECO:0000256" key="8">
    <source>
        <dbReference type="SAM" id="Phobius"/>
    </source>
</evidence>
<dbReference type="GO" id="GO:0022857">
    <property type="term" value="F:transmembrane transporter activity"/>
    <property type="evidence" value="ECO:0007669"/>
    <property type="project" value="InterPro"/>
</dbReference>
<dbReference type="CDD" id="cd17321">
    <property type="entry name" value="MFS_MMR_MDR_like"/>
    <property type="match status" value="1"/>
</dbReference>
<name>A0A3M9M3J8_9MICO</name>
<evidence type="ECO:0000256" key="3">
    <source>
        <dbReference type="ARBA" id="ARBA00022475"/>
    </source>
</evidence>
<dbReference type="InterPro" id="IPR020846">
    <property type="entry name" value="MFS_dom"/>
</dbReference>
<dbReference type="PANTHER" id="PTHR42718:SF49">
    <property type="entry name" value="EXPORT PROTEIN"/>
    <property type="match status" value="1"/>
</dbReference>
<feature type="transmembrane region" description="Helical" evidence="8">
    <location>
        <begin position="353"/>
        <end position="376"/>
    </location>
</feature>
<dbReference type="PROSITE" id="PS50850">
    <property type="entry name" value="MFS"/>
    <property type="match status" value="1"/>
</dbReference>
<dbReference type="EMBL" id="RJJQ01000020">
    <property type="protein sequence ID" value="RNI19503.1"/>
    <property type="molecule type" value="Genomic_DNA"/>
</dbReference>
<feature type="region of interest" description="Disordered" evidence="7">
    <location>
        <begin position="494"/>
        <end position="515"/>
    </location>
</feature>
<protein>
    <submittedName>
        <fullName evidence="10">DHA2 family efflux MFS transporter permease subunit</fullName>
    </submittedName>
</protein>
<dbReference type="RefSeq" id="WP_123272651.1">
    <property type="nucleotide sequence ID" value="NZ_RJJQ01000020.1"/>
</dbReference>
<dbReference type="SUPFAM" id="SSF103473">
    <property type="entry name" value="MFS general substrate transporter"/>
    <property type="match status" value="1"/>
</dbReference>
<evidence type="ECO:0000256" key="1">
    <source>
        <dbReference type="ARBA" id="ARBA00004651"/>
    </source>
</evidence>
<feature type="transmembrane region" description="Helical" evidence="8">
    <location>
        <begin position="251"/>
        <end position="276"/>
    </location>
</feature>
<keyword evidence="11" id="KW-1185">Reference proteome</keyword>
<keyword evidence="2" id="KW-0813">Transport</keyword>
<dbReference type="PRINTS" id="PR01036">
    <property type="entry name" value="TCRTETB"/>
</dbReference>
<comment type="subcellular location">
    <subcellularLocation>
        <location evidence="1">Cell membrane</location>
        <topology evidence="1">Multi-pass membrane protein</topology>
    </subcellularLocation>
</comment>
<dbReference type="InterPro" id="IPR036259">
    <property type="entry name" value="MFS_trans_sf"/>
</dbReference>
<dbReference type="PANTHER" id="PTHR42718">
    <property type="entry name" value="MAJOR FACILITATOR SUPERFAMILY MULTIDRUG TRANSPORTER MFSC"/>
    <property type="match status" value="1"/>
</dbReference>
<evidence type="ECO:0000313" key="10">
    <source>
        <dbReference type="EMBL" id="RNI19503.1"/>
    </source>
</evidence>
<dbReference type="Proteomes" id="UP000271678">
    <property type="component" value="Unassembled WGS sequence"/>
</dbReference>
<evidence type="ECO:0000256" key="5">
    <source>
        <dbReference type="ARBA" id="ARBA00022989"/>
    </source>
</evidence>
<dbReference type="GO" id="GO:0005886">
    <property type="term" value="C:plasma membrane"/>
    <property type="evidence" value="ECO:0007669"/>
    <property type="project" value="UniProtKB-SubCell"/>
</dbReference>
<dbReference type="AlphaFoldDB" id="A0A3M9M3J8"/>
<reference evidence="10 11" key="1">
    <citation type="submission" date="2018-11" db="EMBL/GenBank/DDBJ databases">
        <title>Draft genome of Simplicispira Flexivirga sp. BO-16.</title>
        <authorList>
            <person name="Im W.T."/>
        </authorList>
    </citation>
    <scope>NUCLEOTIDE SEQUENCE [LARGE SCALE GENOMIC DNA]</scope>
    <source>
        <strain evidence="10 11">BO-16</strain>
    </source>
</reference>
<feature type="transmembrane region" description="Helical" evidence="8">
    <location>
        <begin position="130"/>
        <end position="152"/>
    </location>
</feature>
<evidence type="ECO:0000313" key="11">
    <source>
        <dbReference type="Proteomes" id="UP000271678"/>
    </source>
</evidence>
<evidence type="ECO:0000256" key="2">
    <source>
        <dbReference type="ARBA" id="ARBA00022448"/>
    </source>
</evidence>
<feature type="transmembrane region" description="Helical" evidence="8">
    <location>
        <begin position="71"/>
        <end position="91"/>
    </location>
</feature>
<dbReference type="Gene3D" id="1.20.1250.20">
    <property type="entry name" value="MFS general substrate transporter like domains"/>
    <property type="match status" value="1"/>
</dbReference>
<feature type="transmembrane region" description="Helical" evidence="8">
    <location>
        <begin position="7"/>
        <end position="28"/>
    </location>
</feature>
<organism evidence="10 11">
    <name type="scientific">Flexivirga caeni</name>
    <dbReference type="NCBI Taxonomy" id="2294115"/>
    <lineage>
        <taxon>Bacteria</taxon>
        <taxon>Bacillati</taxon>
        <taxon>Actinomycetota</taxon>
        <taxon>Actinomycetes</taxon>
        <taxon>Micrococcales</taxon>
        <taxon>Dermacoccaceae</taxon>
        <taxon>Flexivirga</taxon>
    </lineage>
</organism>
<dbReference type="NCBIfam" id="TIGR00711">
    <property type="entry name" value="efflux_EmrB"/>
    <property type="match status" value="1"/>
</dbReference>
<keyword evidence="4 8" id="KW-0812">Transmembrane</keyword>
<dbReference type="InterPro" id="IPR011701">
    <property type="entry name" value="MFS"/>
</dbReference>
<feature type="transmembrane region" description="Helical" evidence="8">
    <location>
        <begin position="216"/>
        <end position="239"/>
    </location>
</feature>
<keyword evidence="3" id="KW-1003">Cell membrane</keyword>
<evidence type="ECO:0000259" key="9">
    <source>
        <dbReference type="PROSITE" id="PS50850"/>
    </source>
</evidence>
<feature type="transmembrane region" description="Helical" evidence="8">
    <location>
        <begin position="158"/>
        <end position="180"/>
    </location>
</feature>
<proteinExistence type="predicted"/>
<feature type="transmembrane region" description="Helical" evidence="8">
    <location>
        <begin position="192"/>
        <end position="210"/>
    </location>
</feature>
<comment type="caution">
    <text evidence="10">The sequence shown here is derived from an EMBL/GenBank/DDBJ whole genome shotgun (WGS) entry which is preliminary data.</text>
</comment>
<dbReference type="OrthoDB" id="7375466at2"/>
<feature type="transmembrane region" description="Helical" evidence="8">
    <location>
        <begin position="467"/>
        <end position="487"/>
    </location>
</feature>
<sequence length="515" mass="52405">MRKWLPLLTICIGTLMLLVDVTIVNVALPDMAVSLRTNFSSLQWVVDSYALVLAAFLLGIGSIADRLGHRSAYVVGLSLFALASAACGFAGNSTVLVAARAVQGLGGAAMFATTFALLNRSYTGRDRGTAYGIWGAVSGAAAAIGPIAGGLLTEHLSWRWIFFVNLPFAITAIVLCFLVLAESERHRSPLDLSGIATFTIFAAALTFGLIRANEHGWGAGLVLASFALSIVMLVAFIVAETRSDHPMLDLGLLRSGAFTGALIAGFVLSAAAFAYLTYTSIWLQSVRGMSPVQAGLATLPLAVASFVTSASIGRLMHGNRNWLAVGLGIGLTGAGGLLVAWQLSGASASWTALLPGLVVTGVGVGLAAPTLSSTAMSAVAPQRGGMAAGAVNTARQLGFALGIAALGTVFAARIKSVLVAHDMPHASGASAAVAGGQARAVLSHVPADAQAAADHLVHLAAVDGLRLTALVAGVLGVVGGVVAGLLIRPRRSAPASTPAYDEQDERLAPAEGAVS</sequence>
<gene>
    <name evidence="10" type="ORF">EFY87_16865</name>
</gene>
<dbReference type="Gene3D" id="1.20.1720.10">
    <property type="entry name" value="Multidrug resistance protein D"/>
    <property type="match status" value="1"/>
</dbReference>